<sequence>MIKDSQGRVLIYWQKTSDIPILPNGEGAATVPTASVTFLGPKIPACRRLPRCQQQSVYLEVW</sequence>
<evidence type="ECO:0000313" key="2">
    <source>
        <dbReference type="Proteomes" id="UP000199169"/>
    </source>
</evidence>
<gene>
    <name evidence="1" type="ORF">ACCAA_700023</name>
</gene>
<dbReference type="EMBL" id="FLQX01000150">
    <property type="protein sequence ID" value="SBT09404.1"/>
    <property type="molecule type" value="Genomic_DNA"/>
</dbReference>
<dbReference type="STRING" id="1860102.ACCAA_700023"/>
<name>A0A1A8XWN4_9PROT</name>
<dbReference type="Proteomes" id="UP000199169">
    <property type="component" value="Unassembled WGS sequence"/>
</dbReference>
<accession>A0A1A8XWN4</accession>
<reference evidence="2" key="1">
    <citation type="submission" date="2016-06" db="EMBL/GenBank/DDBJ databases">
        <authorList>
            <person name="McIlroy S.J."/>
            <person name="Karst S.M."/>
            <person name="Albertsen M."/>
        </authorList>
    </citation>
    <scope>NUCLEOTIDE SEQUENCE [LARGE SCALE GENOMIC DNA]</scope>
</reference>
<evidence type="ECO:0000313" key="1">
    <source>
        <dbReference type="EMBL" id="SBT09404.1"/>
    </source>
</evidence>
<organism evidence="1 2">
    <name type="scientific">Candidatus Accumulibacter aalborgensis</name>
    <dbReference type="NCBI Taxonomy" id="1860102"/>
    <lineage>
        <taxon>Bacteria</taxon>
        <taxon>Pseudomonadati</taxon>
        <taxon>Pseudomonadota</taxon>
        <taxon>Betaproteobacteria</taxon>
        <taxon>Candidatus Accumulibacter</taxon>
    </lineage>
</organism>
<dbReference type="AlphaFoldDB" id="A0A1A8XWN4"/>
<protein>
    <submittedName>
        <fullName evidence="1">Uncharacterized protein</fullName>
    </submittedName>
</protein>
<keyword evidence="2" id="KW-1185">Reference proteome</keyword>
<proteinExistence type="predicted"/>